<accession>A0A4Y6E8M2</accession>
<evidence type="ECO:0000313" key="1">
    <source>
        <dbReference type="EMBL" id="QDF14196.1"/>
    </source>
</evidence>
<evidence type="ECO:0008006" key="3">
    <source>
        <dbReference type="Google" id="ProtNLM"/>
    </source>
</evidence>
<name>A0A4Y6E8M2_9CAUD</name>
<dbReference type="Proteomes" id="UP000317085">
    <property type="component" value="Segment"/>
</dbReference>
<proteinExistence type="predicted"/>
<reference evidence="2" key="1">
    <citation type="submission" date="2019-05" db="EMBL/GenBank/DDBJ databases">
        <authorList>
            <person name="Matney K."/>
            <person name="Lacafta O."/>
            <person name="Ahmed J."/>
            <person name="Anderson S."/>
            <person name="Assadpour T."/>
            <person name="Espinosa K."/>
            <person name="Gadsden T."/>
            <person name="Graham A."/>
            <person name="Hajjar W."/>
            <person name="Howard T."/>
            <person name="Matsen K."/>
            <person name="Osu J."/>
            <person name="Rup E."/>
            <person name="Sang H."/>
            <person name="Wadi S."/>
            <person name="McNeal J."/>
            <person name="Temple L."/>
        </authorList>
    </citation>
    <scope>NUCLEOTIDE SEQUENCE [LARGE SCALE GENOMIC DNA]</scope>
</reference>
<dbReference type="InterPro" id="IPR020109">
    <property type="entry name" value="Holin_r1t"/>
</dbReference>
<organism evidence="1 2">
    <name type="scientific">Microbacterium phage IAmGroot</name>
    <dbReference type="NCBI Taxonomy" id="2588486"/>
    <lineage>
        <taxon>Viruses</taxon>
        <taxon>Duplodnaviria</taxon>
        <taxon>Heunggongvirae</taxon>
        <taxon>Uroviricota</taxon>
        <taxon>Caudoviricetes</taxon>
        <taxon>Casidaviridae</taxon>
        <taxon>Gardenstatevirus</taxon>
        <taxon>Gardenstatevirus iamgroot</taxon>
    </lineage>
</organism>
<dbReference type="Pfam" id="PF16945">
    <property type="entry name" value="Phage_r1t_holin"/>
    <property type="match status" value="1"/>
</dbReference>
<dbReference type="EMBL" id="MK880124">
    <property type="protein sequence ID" value="QDF14196.1"/>
    <property type="molecule type" value="Genomic_DNA"/>
</dbReference>
<evidence type="ECO:0000313" key="2">
    <source>
        <dbReference type="Proteomes" id="UP000317085"/>
    </source>
</evidence>
<gene>
    <name evidence="1" type="primary">23</name>
    <name evidence="1" type="ORF">SEA_IAMGROOT_23</name>
</gene>
<sequence length="94" mass="9328">MTAPLTRADLTELREASRRPLFTSGFWIDAAERAIVSAAQGALAVFLADTFVFGAGEAWLALAVGAATGAGSSLLKSIAASGSGTGSASLAPSV</sequence>
<keyword evidence="2" id="KW-1185">Reference proteome</keyword>
<protein>
    <recommendedName>
        <fullName evidence="3">Holin</fullName>
    </recommendedName>
</protein>